<reference evidence="1 2" key="1">
    <citation type="submission" date="2018-11" db="EMBL/GenBank/DDBJ databases">
        <authorList>
            <consortium name="Pathogen Informatics"/>
        </authorList>
    </citation>
    <scope>NUCLEOTIDE SEQUENCE [LARGE SCALE GENOMIC DNA]</scope>
    <source>
        <strain>Denwood</strain>
        <strain evidence="2">Zambia</strain>
    </source>
</reference>
<name>A0A183PXT7_9TREM</name>
<protein>
    <submittedName>
        <fullName evidence="1">Uncharacterized protein</fullName>
    </submittedName>
</protein>
<evidence type="ECO:0000313" key="1">
    <source>
        <dbReference type="EMBL" id="VDP79085.1"/>
    </source>
</evidence>
<dbReference type="AlphaFoldDB" id="A0A183PXT7"/>
<dbReference type="EMBL" id="UZAL01041814">
    <property type="protein sequence ID" value="VDP79085.1"/>
    <property type="molecule type" value="Genomic_DNA"/>
</dbReference>
<accession>A0A183PXT7</accession>
<dbReference type="Proteomes" id="UP000269396">
    <property type="component" value="Unassembled WGS sequence"/>
</dbReference>
<sequence>MSSNGISDDFAGTVSDLSTPIIGNGKWRNMRSNKSNVYKLCVKTNNLSPAKTLPFNMSKNSRTLPLCSILPVLKSSPHNS</sequence>
<gene>
    <name evidence="1" type="ORF">SMTD_LOCUS19174</name>
</gene>
<proteinExistence type="predicted"/>
<organism evidence="1 2">
    <name type="scientific">Schistosoma mattheei</name>
    <dbReference type="NCBI Taxonomy" id="31246"/>
    <lineage>
        <taxon>Eukaryota</taxon>
        <taxon>Metazoa</taxon>
        <taxon>Spiralia</taxon>
        <taxon>Lophotrochozoa</taxon>
        <taxon>Platyhelminthes</taxon>
        <taxon>Trematoda</taxon>
        <taxon>Digenea</taxon>
        <taxon>Strigeidida</taxon>
        <taxon>Schistosomatoidea</taxon>
        <taxon>Schistosomatidae</taxon>
        <taxon>Schistosoma</taxon>
    </lineage>
</organism>
<keyword evidence="2" id="KW-1185">Reference proteome</keyword>
<evidence type="ECO:0000313" key="2">
    <source>
        <dbReference type="Proteomes" id="UP000269396"/>
    </source>
</evidence>